<proteinExistence type="predicted"/>
<feature type="domain" description="BD-FAE-like" evidence="1">
    <location>
        <begin position="4"/>
        <end position="52"/>
    </location>
</feature>
<keyword evidence="3" id="KW-1185">Reference proteome</keyword>
<reference evidence="2 3" key="1">
    <citation type="submission" date="2016-11" db="EMBL/GenBank/DDBJ databases">
        <authorList>
            <person name="Jaros S."/>
            <person name="Januszkiewicz K."/>
            <person name="Wedrychowicz H."/>
        </authorList>
    </citation>
    <scope>NUCLEOTIDE SEQUENCE [LARGE SCALE GENOMIC DNA]</scope>
    <source>
        <strain evidence="2 3">DSM 46144</strain>
    </source>
</reference>
<dbReference type="STRING" id="134849.SAMN05443668_13340"/>
<evidence type="ECO:0000313" key="3">
    <source>
        <dbReference type="Proteomes" id="UP000184440"/>
    </source>
</evidence>
<protein>
    <submittedName>
        <fullName evidence="2">Prolyl oligopeptidase family protein</fullName>
    </submittedName>
</protein>
<name>A0A1M7RP66_9ACTN</name>
<accession>A0A1M7RP66</accession>
<dbReference type="EMBL" id="FRCS01000033">
    <property type="protein sequence ID" value="SHN48093.1"/>
    <property type="molecule type" value="Genomic_DNA"/>
</dbReference>
<sequence>MVKQTFAEAPEIFREASPQSAIRPDAPPMFLLHGTNDSLVPVESARRFAEDLRATSTSTVAYAEFPGAQHAFELFSSVRAHACAEAVERFLGVVYGRHRAALETSRPA</sequence>
<dbReference type="Proteomes" id="UP000184440">
    <property type="component" value="Unassembled WGS sequence"/>
</dbReference>
<dbReference type="SUPFAM" id="SSF53474">
    <property type="entry name" value="alpha/beta-Hydrolases"/>
    <property type="match status" value="1"/>
</dbReference>
<organism evidence="2 3">
    <name type="scientific">Cryptosporangium aurantiacum</name>
    <dbReference type="NCBI Taxonomy" id="134849"/>
    <lineage>
        <taxon>Bacteria</taxon>
        <taxon>Bacillati</taxon>
        <taxon>Actinomycetota</taxon>
        <taxon>Actinomycetes</taxon>
        <taxon>Cryptosporangiales</taxon>
        <taxon>Cryptosporangiaceae</taxon>
        <taxon>Cryptosporangium</taxon>
    </lineage>
</organism>
<dbReference type="AlphaFoldDB" id="A0A1M7RP66"/>
<evidence type="ECO:0000313" key="2">
    <source>
        <dbReference type="EMBL" id="SHN48093.1"/>
    </source>
</evidence>
<dbReference type="OrthoDB" id="9803828at2"/>
<dbReference type="InterPro" id="IPR049492">
    <property type="entry name" value="BD-FAE-like_dom"/>
</dbReference>
<dbReference type="Pfam" id="PF20434">
    <property type="entry name" value="BD-FAE"/>
    <property type="match status" value="1"/>
</dbReference>
<gene>
    <name evidence="2" type="ORF">SAMN05443668_13340</name>
</gene>
<dbReference type="Gene3D" id="3.40.50.1820">
    <property type="entry name" value="alpha/beta hydrolase"/>
    <property type="match status" value="1"/>
</dbReference>
<evidence type="ECO:0000259" key="1">
    <source>
        <dbReference type="Pfam" id="PF20434"/>
    </source>
</evidence>
<dbReference type="InterPro" id="IPR029058">
    <property type="entry name" value="AB_hydrolase_fold"/>
</dbReference>